<evidence type="ECO:0000256" key="2">
    <source>
        <dbReference type="ARBA" id="ARBA00022722"/>
    </source>
</evidence>
<evidence type="ECO:0000256" key="9">
    <source>
        <dbReference type="SAM" id="SignalP"/>
    </source>
</evidence>
<dbReference type="AlphaFoldDB" id="A0A813GQ70"/>
<dbReference type="Pfam" id="PF02265">
    <property type="entry name" value="S1-P1_nuclease"/>
    <property type="match status" value="1"/>
</dbReference>
<keyword evidence="8" id="KW-1133">Transmembrane helix</keyword>
<sequence>MDFRLGLAGASWAVFVSTLLHSSVVSAWGPVGHERLNRIAQSLLHGKHRDQIRTMMHADVVDVASWEKTMTSRFPETDVLHWHHQNPEWSCSDLGVERTDHIRCDSHGAESGSLFCALAYFFDHFADEMLLKEYPKPKTPIDTPKKLDVLDKVDLDSLYENSTSANRQNMKPAHYLRWLTELLGDLHQPLHWLRGTHDYGKSVSLQYNGTEYTLLSFWEDFLPNNLPALPAVSELDLEYNAVYHSWGQRLPTELFREWAGELSAKVCQEIYAPMYINHADGSRDIERPFQVSEELFQKWRTTATKLIQEGGERLALVYLDILEHKRHKAAHKEGRGIAPPMSSGSLPKMLDSRQSLLAGLHVARRKRAWHNLGINSLLAMLVVPSVLFGLQAHARNGHKVRLWKKDNN</sequence>
<evidence type="ECO:0000313" key="11">
    <source>
        <dbReference type="Proteomes" id="UP000654075"/>
    </source>
</evidence>
<proteinExistence type="inferred from homology"/>
<evidence type="ECO:0000256" key="1">
    <source>
        <dbReference type="ARBA" id="ARBA00009547"/>
    </source>
</evidence>
<name>A0A813GQ70_POLGL</name>
<dbReference type="InterPro" id="IPR008947">
    <property type="entry name" value="PLipase_C/P1_nuclease_dom_sf"/>
</dbReference>
<keyword evidence="6" id="KW-1015">Disulfide bond</keyword>
<keyword evidence="3" id="KW-0479">Metal-binding</keyword>
<protein>
    <submittedName>
        <fullName evidence="10">Uncharacterized protein</fullName>
    </submittedName>
</protein>
<evidence type="ECO:0000256" key="7">
    <source>
        <dbReference type="ARBA" id="ARBA00023180"/>
    </source>
</evidence>
<evidence type="ECO:0000256" key="8">
    <source>
        <dbReference type="SAM" id="Phobius"/>
    </source>
</evidence>
<dbReference type="Proteomes" id="UP000654075">
    <property type="component" value="Unassembled WGS sequence"/>
</dbReference>
<gene>
    <name evidence="10" type="ORF">PGLA1383_LOCUS45699</name>
</gene>
<dbReference type="GO" id="GO:0003676">
    <property type="term" value="F:nucleic acid binding"/>
    <property type="evidence" value="ECO:0007669"/>
    <property type="project" value="InterPro"/>
</dbReference>
<dbReference type="InterPro" id="IPR003154">
    <property type="entry name" value="S1/P1nuclease"/>
</dbReference>
<keyword evidence="7" id="KW-0325">Glycoprotein</keyword>
<feature type="chain" id="PRO_5032507478" evidence="9">
    <location>
        <begin position="28"/>
        <end position="408"/>
    </location>
</feature>
<keyword evidence="8" id="KW-0472">Membrane</keyword>
<dbReference type="GO" id="GO:0006308">
    <property type="term" value="P:DNA catabolic process"/>
    <property type="evidence" value="ECO:0007669"/>
    <property type="project" value="InterPro"/>
</dbReference>
<keyword evidence="2" id="KW-0540">Nuclease</keyword>
<feature type="signal peptide" evidence="9">
    <location>
        <begin position="1"/>
        <end position="27"/>
    </location>
</feature>
<feature type="transmembrane region" description="Helical" evidence="8">
    <location>
        <begin position="372"/>
        <end position="394"/>
    </location>
</feature>
<dbReference type="GO" id="GO:0046872">
    <property type="term" value="F:metal ion binding"/>
    <property type="evidence" value="ECO:0007669"/>
    <property type="project" value="UniProtKB-KW"/>
</dbReference>
<keyword evidence="5" id="KW-0378">Hydrolase</keyword>
<accession>A0A813GQ70</accession>
<evidence type="ECO:0000313" key="10">
    <source>
        <dbReference type="EMBL" id="CAE8629148.1"/>
    </source>
</evidence>
<dbReference type="GO" id="GO:0016788">
    <property type="term" value="F:hydrolase activity, acting on ester bonds"/>
    <property type="evidence" value="ECO:0007669"/>
    <property type="project" value="InterPro"/>
</dbReference>
<dbReference type="OrthoDB" id="441446at2759"/>
<dbReference type="SUPFAM" id="SSF48537">
    <property type="entry name" value="Phospholipase C/P1 nuclease"/>
    <property type="match status" value="1"/>
</dbReference>
<evidence type="ECO:0000256" key="6">
    <source>
        <dbReference type="ARBA" id="ARBA00023157"/>
    </source>
</evidence>
<comment type="caution">
    <text evidence="10">The sequence shown here is derived from an EMBL/GenBank/DDBJ whole genome shotgun (WGS) entry which is preliminary data.</text>
</comment>
<keyword evidence="4" id="KW-0255">Endonuclease</keyword>
<evidence type="ECO:0000256" key="3">
    <source>
        <dbReference type="ARBA" id="ARBA00022723"/>
    </source>
</evidence>
<dbReference type="OMA" id="WAGEMAD"/>
<evidence type="ECO:0000256" key="5">
    <source>
        <dbReference type="ARBA" id="ARBA00022801"/>
    </source>
</evidence>
<keyword evidence="11" id="KW-1185">Reference proteome</keyword>
<reference evidence="10" key="1">
    <citation type="submission" date="2021-02" db="EMBL/GenBank/DDBJ databases">
        <authorList>
            <person name="Dougan E. K."/>
            <person name="Rhodes N."/>
            <person name="Thang M."/>
            <person name="Chan C."/>
        </authorList>
    </citation>
    <scope>NUCLEOTIDE SEQUENCE</scope>
</reference>
<dbReference type="GO" id="GO:0004519">
    <property type="term" value="F:endonuclease activity"/>
    <property type="evidence" value="ECO:0007669"/>
    <property type="project" value="UniProtKB-KW"/>
</dbReference>
<dbReference type="PANTHER" id="PTHR33146">
    <property type="entry name" value="ENDONUCLEASE 4"/>
    <property type="match status" value="1"/>
</dbReference>
<keyword evidence="9" id="KW-0732">Signal</keyword>
<evidence type="ECO:0000256" key="4">
    <source>
        <dbReference type="ARBA" id="ARBA00022759"/>
    </source>
</evidence>
<comment type="similarity">
    <text evidence="1">Belongs to the nuclease type I family.</text>
</comment>
<dbReference type="PANTHER" id="PTHR33146:SF26">
    <property type="entry name" value="ENDONUCLEASE 4"/>
    <property type="match status" value="1"/>
</dbReference>
<keyword evidence="8" id="KW-0812">Transmembrane</keyword>
<dbReference type="Gene3D" id="1.10.575.10">
    <property type="entry name" value="P1 Nuclease"/>
    <property type="match status" value="1"/>
</dbReference>
<dbReference type="EMBL" id="CAJNNV010029601">
    <property type="protein sequence ID" value="CAE8629148.1"/>
    <property type="molecule type" value="Genomic_DNA"/>
</dbReference>
<organism evidence="10 11">
    <name type="scientific">Polarella glacialis</name>
    <name type="common">Dinoflagellate</name>
    <dbReference type="NCBI Taxonomy" id="89957"/>
    <lineage>
        <taxon>Eukaryota</taxon>
        <taxon>Sar</taxon>
        <taxon>Alveolata</taxon>
        <taxon>Dinophyceae</taxon>
        <taxon>Suessiales</taxon>
        <taxon>Suessiaceae</taxon>
        <taxon>Polarella</taxon>
    </lineage>
</organism>